<dbReference type="CDD" id="cd00093">
    <property type="entry name" value="HTH_XRE"/>
    <property type="match status" value="1"/>
</dbReference>
<dbReference type="AlphaFoldDB" id="X1TRA8"/>
<dbReference type="SUPFAM" id="SSF47413">
    <property type="entry name" value="lambda repressor-like DNA-binding domains"/>
    <property type="match status" value="1"/>
</dbReference>
<protein>
    <recommendedName>
        <fullName evidence="2">HTH cro/C1-type domain-containing protein</fullName>
    </recommendedName>
</protein>
<accession>X1TRA8</accession>
<dbReference type="GO" id="GO:0003677">
    <property type="term" value="F:DNA binding"/>
    <property type="evidence" value="ECO:0007669"/>
    <property type="project" value="InterPro"/>
</dbReference>
<dbReference type="InterPro" id="IPR010982">
    <property type="entry name" value="Lambda_DNA-bd_dom_sf"/>
</dbReference>
<dbReference type="Gene3D" id="1.10.260.40">
    <property type="entry name" value="lambda repressor-like DNA-binding domains"/>
    <property type="match status" value="1"/>
</dbReference>
<gene>
    <name evidence="1" type="ORF">S12H4_43428</name>
</gene>
<comment type="caution">
    <text evidence="1">The sequence shown here is derived from an EMBL/GenBank/DDBJ whole genome shotgun (WGS) entry which is preliminary data.</text>
</comment>
<evidence type="ECO:0000313" key="1">
    <source>
        <dbReference type="EMBL" id="GAJ07804.1"/>
    </source>
</evidence>
<proteinExistence type="predicted"/>
<name>X1TRA8_9ZZZZ</name>
<dbReference type="EMBL" id="BARW01026650">
    <property type="protein sequence ID" value="GAJ07804.1"/>
    <property type="molecule type" value="Genomic_DNA"/>
</dbReference>
<dbReference type="InterPro" id="IPR001387">
    <property type="entry name" value="Cro/C1-type_HTH"/>
</dbReference>
<organism evidence="1">
    <name type="scientific">marine sediment metagenome</name>
    <dbReference type="NCBI Taxonomy" id="412755"/>
    <lineage>
        <taxon>unclassified sequences</taxon>
        <taxon>metagenomes</taxon>
        <taxon>ecological metagenomes</taxon>
    </lineage>
</organism>
<reference evidence="1" key="1">
    <citation type="journal article" date="2014" name="Front. Microbiol.">
        <title>High frequency of phylogenetically diverse reductive dehalogenase-homologous genes in deep subseafloor sedimentary metagenomes.</title>
        <authorList>
            <person name="Kawai M."/>
            <person name="Futagami T."/>
            <person name="Toyoda A."/>
            <person name="Takaki Y."/>
            <person name="Nishi S."/>
            <person name="Hori S."/>
            <person name="Arai W."/>
            <person name="Tsubouchi T."/>
            <person name="Morono Y."/>
            <person name="Uchiyama I."/>
            <person name="Ito T."/>
            <person name="Fujiyama A."/>
            <person name="Inagaki F."/>
            <person name="Takami H."/>
        </authorList>
    </citation>
    <scope>NUCLEOTIDE SEQUENCE</scope>
    <source>
        <strain evidence="1">Expedition CK06-06</strain>
    </source>
</reference>
<evidence type="ECO:0008006" key="2">
    <source>
        <dbReference type="Google" id="ProtNLM"/>
    </source>
</evidence>
<sequence length="49" mass="5605">MEEVLRSKSMNLGERVKKVRKSLGLSQKEFASRVPGKMDYYGLSSYSFS</sequence>